<evidence type="ECO:0000313" key="1">
    <source>
        <dbReference type="EMBL" id="TWI40779.1"/>
    </source>
</evidence>
<protein>
    <submittedName>
        <fullName evidence="1">Uncharacterized protein</fullName>
    </submittedName>
</protein>
<accession>A0A562P8R5</accession>
<reference evidence="1 2" key="1">
    <citation type="journal article" date="2015" name="Stand. Genomic Sci.">
        <title>Genomic Encyclopedia of Bacterial and Archaeal Type Strains, Phase III: the genomes of soil and plant-associated and newly described type strains.</title>
        <authorList>
            <person name="Whitman W.B."/>
            <person name="Woyke T."/>
            <person name="Klenk H.P."/>
            <person name="Zhou Y."/>
            <person name="Lilburn T.G."/>
            <person name="Beck B.J."/>
            <person name="De Vos P."/>
            <person name="Vandamme P."/>
            <person name="Eisen J.A."/>
            <person name="Garrity G."/>
            <person name="Hugenholtz P."/>
            <person name="Kyrpides N.C."/>
        </authorList>
    </citation>
    <scope>NUCLEOTIDE SEQUENCE [LARGE SCALE GENOMIC DNA]</scope>
    <source>
        <strain evidence="1 2">CGMCC 1.2546</strain>
    </source>
</reference>
<proteinExistence type="predicted"/>
<dbReference type="Proteomes" id="UP000317122">
    <property type="component" value="Unassembled WGS sequence"/>
</dbReference>
<name>A0A562P8R5_9HYPH</name>
<gene>
    <name evidence="1" type="ORF">IQ26_01199</name>
</gene>
<dbReference type="EMBL" id="VLKT01000006">
    <property type="protein sequence ID" value="TWI40779.1"/>
    <property type="molecule type" value="Genomic_DNA"/>
</dbReference>
<sequence length="70" mass="7611">MLRHILGTIGSMAVSEVVNAGPNITILRRTTGVVRVQGAAMPKERWGASRCNIEIRQPEGLPEQGFRGPE</sequence>
<organism evidence="1 2">
    <name type="scientific">Mesorhizobium tianshanense</name>
    <dbReference type="NCBI Taxonomy" id="39844"/>
    <lineage>
        <taxon>Bacteria</taxon>
        <taxon>Pseudomonadati</taxon>
        <taxon>Pseudomonadota</taxon>
        <taxon>Alphaproteobacteria</taxon>
        <taxon>Hyphomicrobiales</taxon>
        <taxon>Phyllobacteriaceae</taxon>
        <taxon>Mesorhizobium</taxon>
    </lineage>
</organism>
<keyword evidence="2" id="KW-1185">Reference proteome</keyword>
<comment type="caution">
    <text evidence="1">The sequence shown here is derived from an EMBL/GenBank/DDBJ whole genome shotgun (WGS) entry which is preliminary data.</text>
</comment>
<evidence type="ECO:0000313" key="2">
    <source>
        <dbReference type="Proteomes" id="UP000317122"/>
    </source>
</evidence>
<dbReference type="AlphaFoldDB" id="A0A562P8R5"/>